<evidence type="ECO:0000313" key="1">
    <source>
        <dbReference type="EMBL" id="KKL15164.1"/>
    </source>
</evidence>
<dbReference type="AlphaFoldDB" id="A0A0F9AZU7"/>
<dbReference type="EMBL" id="LAZR01040169">
    <property type="protein sequence ID" value="KKL15164.1"/>
    <property type="molecule type" value="Genomic_DNA"/>
</dbReference>
<comment type="caution">
    <text evidence="1">The sequence shown here is derived from an EMBL/GenBank/DDBJ whole genome shotgun (WGS) entry which is preliminary data.</text>
</comment>
<feature type="non-terminal residue" evidence="1">
    <location>
        <position position="41"/>
    </location>
</feature>
<protein>
    <submittedName>
        <fullName evidence="1">Uncharacterized protein</fullName>
    </submittedName>
</protein>
<gene>
    <name evidence="1" type="ORF">LCGC14_2508380</name>
</gene>
<proteinExistence type="predicted"/>
<name>A0A0F9AZU7_9ZZZZ</name>
<reference evidence="1" key="1">
    <citation type="journal article" date="2015" name="Nature">
        <title>Complex archaea that bridge the gap between prokaryotes and eukaryotes.</title>
        <authorList>
            <person name="Spang A."/>
            <person name="Saw J.H."/>
            <person name="Jorgensen S.L."/>
            <person name="Zaremba-Niedzwiedzka K."/>
            <person name="Martijn J."/>
            <person name="Lind A.E."/>
            <person name="van Eijk R."/>
            <person name="Schleper C."/>
            <person name="Guy L."/>
            <person name="Ettema T.J."/>
        </authorList>
    </citation>
    <scope>NUCLEOTIDE SEQUENCE</scope>
</reference>
<organism evidence="1">
    <name type="scientific">marine sediment metagenome</name>
    <dbReference type="NCBI Taxonomy" id="412755"/>
    <lineage>
        <taxon>unclassified sequences</taxon>
        <taxon>metagenomes</taxon>
        <taxon>ecological metagenomes</taxon>
    </lineage>
</organism>
<accession>A0A0F9AZU7</accession>
<sequence length="41" mass="4370">MRNYFILLLIAILLCSYSVYSVGSLSVIICDESGASISAPS</sequence>